<name>A0A5C4XU62_9HYPH</name>
<dbReference type="Proteomes" id="UP000311605">
    <property type="component" value="Unassembled WGS sequence"/>
</dbReference>
<dbReference type="SUPFAM" id="SSF55961">
    <property type="entry name" value="Bet v1-like"/>
    <property type="match status" value="1"/>
</dbReference>
<dbReference type="AlphaFoldDB" id="A0A5C4XU62"/>
<accession>A0A5C4XU62</accession>
<proteinExistence type="predicted"/>
<dbReference type="CDD" id="cd05018">
    <property type="entry name" value="CoxG"/>
    <property type="match status" value="1"/>
</dbReference>
<gene>
    <name evidence="1" type="ORF">FHP24_08985</name>
</gene>
<sequence>MEFAGEERIEAPRAVVWAALNDPDLLKECIPGCQSLEWTSDTELAATIKVKIGVLSFSFAGGITLTDIVPMQSYTIHAEGKGGVAGFAKGAAAVTLADDSEQTILRYQSEAQVEGRIAQLGSGLIRSSSHKLASRFFGDFNAAVTSRMTRD</sequence>
<evidence type="ECO:0000313" key="1">
    <source>
        <dbReference type="EMBL" id="TNM66805.1"/>
    </source>
</evidence>
<dbReference type="OrthoDB" id="9787428at2"/>
<organism evidence="1 2">
    <name type="scientific">Aliirhizobium smilacinae</name>
    <dbReference type="NCBI Taxonomy" id="1395944"/>
    <lineage>
        <taxon>Bacteria</taxon>
        <taxon>Pseudomonadati</taxon>
        <taxon>Pseudomonadota</taxon>
        <taxon>Alphaproteobacteria</taxon>
        <taxon>Hyphomicrobiales</taxon>
        <taxon>Rhizobiaceae</taxon>
        <taxon>Aliirhizobium</taxon>
    </lineage>
</organism>
<dbReference type="InterPro" id="IPR010419">
    <property type="entry name" value="CO_DH_gsu"/>
</dbReference>
<dbReference type="PANTHER" id="PTHR38588:SF1">
    <property type="entry name" value="BLL0334 PROTEIN"/>
    <property type="match status" value="1"/>
</dbReference>
<dbReference type="Gene3D" id="3.30.530.20">
    <property type="match status" value="1"/>
</dbReference>
<reference evidence="1 2" key="1">
    <citation type="submission" date="2019-06" db="EMBL/GenBank/DDBJ databases">
        <title>The draft genome of Rhizobium smilacinae PTYR-5.</title>
        <authorList>
            <person name="Liu L."/>
            <person name="Li L."/>
            <person name="Zhang X."/>
        </authorList>
    </citation>
    <scope>NUCLEOTIDE SEQUENCE [LARGE SCALE GENOMIC DNA]</scope>
    <source>
        <strain evidence="1 2">PTYR-5</strain>
    </source>
</reference>
<dbReference type="InterPro" id="IPR023393">
    <property type="entry name" value="START-like_dom_sf"/>
</dbReference>
<dbReference type="PANTHER" id="PTHR38588">
    <property type="entry name" value="BLL0334 PROTEIN"/>
    <property type="match status" value="1"/>
</dbReference>
<dbReference type="RefSeq" id="WP_139676202.1">
    <property type="nucleotide sequence ID" value="NZ_VDMN01000001.1"/>
</dbReference>
<protein>
    <submittedName>
        <fullName evidence="1">Carbon monoxide dehydrogenase subunit G</fullName>
    </submittedName>
</protein>
<keyword evidence="2" id="KW-1185">Reference proteome</keyword>
<dbReference type="EMBL" id="VDMN01000001">
    <property type="protein sequence ID" value="TNM66805.1"/>
    <property type="molecule type" value="Genomic_DNA"/>
</dbReference>
<evidence type="ECO:0000313" key="2">
    <source>
        <dbReference type="Proteomes" id="UP000311605"/>
    </source>
</evidence>
<comment type="caution">
    <text evidence="1">The sequence shown here is derived from an EMBL/GenBank/DDBJ whole genome shotgun (WGS) entry which is preliminary data.</text>
</comment>
<dbReference type="Pfam" id="PF06240">
    <property type="entry name" value="COXG"/>
    <property type="match status" value="1"/>
</dbReference>